<dbReference type="InterPro" id="IPR050297">
    <property type="entry name" value="LipidA_mod_glycosyltrf_83"/>
</dbReference>
<evidence type="ECO:0000259" key="10">
    <source>
        <dbReference type="Pfam" id="PF13632"/>
    </source>
</evidence>
<dbReference type="AlphaFoldDB" id="A0A8J8GPS1"/>
<feature type="transmembrane region" description="Helical" evidence="8">
    <location>
        <begin position="338"/>
        <end position="360"/>
    </location>
</feature>
<evidence type="ECO:0000256" key="4">
    <source>
        <dbReference type="ARBA" id="ARBA00022679"/>
    </source>
</evidence>
<feature type="transmembrane region" description="Helical" evidence="8">
    <location>
        <begin position="732"/>
        <end position="752"/>
    </location>
</feature>
<evidence type="ECO:0000256" key="1">
    <source>
        <dbReference type="ARBA" id="ARBA00004651"/>
    </source>
</evidence>
<dbReference type="Pfam" id="PF13632">
    <property type="entry name" value="Glyco_trans_2_3"/>
    <property type="match status" value="1"/>
</dbReference>
<dbReference type="InterPro" id="IPR038731">
    <property type="entry name" value="RgtA/B/C-like"/>
</dbReference>
<evidence type="ECO:0000256" key="5">
    <source>
        <dbReference type="ARBA" id="ARBA00022692"/>
    </source>
</evidence>
<dbReference type="PANTHER" id="PTHR33908:SF3">
    <property type="entry name" value="UNDECAPRENYL PHOSPHATE-ALPHA-4-AMINO-4-DEOXY-L-ARABINOSE ARABINOSYL TRANSFERASE"/>
    <property type="match status" value="1"/>
</dbReference>
<evidence type="ECO:0000256" key="7">
    <source>
        <dbReference type="ARBA" id="ARBA00023136"/>
    </source>
</evidence>
<evidence type="ECO:0000313" key="12">
    <source>
        <dbReference type="Proteomes" id="UP000728647"/>
    </source>
</evidence>
<feature type="transmembrane region" description="Helical" evidence="8">
    <location>
        <begin position="44"/>
        <end position="64"/>
    </location>
</feature>
<keyword evidence="3" id="KW-0328">Glycosyltransferase</keyword>
<feature type="transmembrane region" description="Helical" evidence="8">
    <location>
        <begin position="366"/>
        <end position="388"/>
    </location>
</feature>
<dbReference type="RefSeq" id="WP_174703389.1">
    <property type="nucleotide sequence ID" value="NZ_JABURA010000003.1"/>
</dbReference>
<evidence type="ECO:0000256" key="8">
    <source>
        <dbReference type="SAM" id="Phobius"/>
    </source>
</evidence>
<feature type="domain" description="Glycosyltransferase 2-like" evidence="10">
    <location>
        <begin position="187"/>
        <end position="378"/>
    </location>
</feature>
<dbReference type="GO" id="GO:0010041">
    <property type="term" value="P:response to iron(III) ion"/>
    <property type="evidence" value="ECO:0007669"/>
    <property type="project" value="TreeGrafter"/>
</dbReference>
<reference evidence="11" key="1">
    <citation type="submission" date="2020-06" db="EMBL/GenBank/DDBJ databases">
        <title>Haloterrigena sp. nov., an extremely halophilic archaeon isolated from a saline sediment.</title>
        <authorList>
            <person name="Liu B.-B."/>
        </authorList>
    </citation>
    <scope>NUCLEOTIDE SEQUENCE</scope>
    <source>
        <strain evidence="11">SYSU A121-1</strain>
    </source>
</reference>
<organism evidence="11 12">
    <name type="scientific">Haloterrigena gelatinilytica</name>
    <dbReference type="NCBI Taxonomy" id="2741724"/>
    <lineage>
        <taxon>Archaea</taxon>
        <taxon>Methanobacteriati</taxon>
        <taxon>Methanobacteriota</taxon>
        <taxon>Stenosarchaea group</taxon>
        <taxon>Halobacteria</taxon>
        <taxon>Halobacteriales</taxon>
        <taxon>Natrialbaceae</taxon>
        <taxon>Haloterrigena</taxon>
    </lineage>
</organism>
<accession>A0A8J8GPS1</accession>
<keyword evidence="7 8" id="KW-0472">Membrane</keyword>
<dbReference type="GO" id="GO:0016763">
    <property type="term" value="F:pentosyltransferase activity"/>
    <property type="evidence" value="ECO:0007669"/>
    <property type="project" value="TreeGrafter"/>
</dbReference>
<feature type="domain" description="Glycosyltransferase RgtA/B/C/D-like" evidence="9">
    <location>
        <begin position="554"/>
        <end position="704"/>
    </location>
</feature>
<keyword evidence="4" id="KW-0808">Transferase</keyword>
<dbReference type="Pfam" id="PF13231">
    <property type="entry name" value="PMT_2"/>
    <property type="match status" value="1"/>
</dbReference>
<evidence type="ECO:0000259" key="9">
    <source>
        <dbReference type="Pfam" id="PF13231"/>
    </source>
</evidence>
<feature type="transmembrane region" description="Helical" evidence="8">
    <location>
        <begin position="867"/>
        <end position="885"/>
    </location>
</feature>
<keyword evidence="6 8" id="KW-1133">Transmembrane helix</keyword>
<dbReference type="SUPFAM" id="SSF53448">
    <property type="entry name" value="Nucleotide-diphospho-sugar transferases"/>
    <property type="match status" value="1"/>
</dbReference>
<feature type="transmembrane region" description="Helical" evidence="8">
    <location>
        <begin position="813"/>
        <end position="833"/>
    </location>
</feature>
<feature type="transmembrane region" description="Helical" evidence="8">
    <location>
        <begin position="14"/>
        <end position="32"/>
    </location>
</feature>
<evidence type="ECO:0000256" key="6">
    <source>
        <dbReference type="ARBA" id="ARBA00022989"/>
    </source>
</evidence>
<comment type="subcellular location">
    <subcellularLocation>
        <location evidence="1">Cell membrane</location>
        <topology evidence="1">Multi-pass membrane protein</topology>
    </subcellularLocation>
</comment>
<feature type="transmembrane region" description="Helical" evidence="8">
    <location>
        <begin position="772"/>
        <end position="792"/>
    </location>
</feature>
<dbReference type="PANTHER" id="PTHR33908">
    <property type="entry name" value="MANNOSYLTRANSFERASE YKCB-RELATED"/>
    <property type="match status" value="1"/>
</dbReference>
<dbReference type="GO" id="GO:0005886">
    <property type="term" value="C:plasma membrane"/>
    <property type="evidence" value="ECO:0007669"/>
    <property type="project" value="UniProtKB-SubCell"/>
</dbReference>
<evidence type="ECO:0000256" key="3">
    <source>
        <dbReference type="ARBA" id="ARBA00022676"/>
    </source>
</evidence>
<dbReference type="InterPro" id="IPR001173">
    <property type="entry name" value="Glyco_trans_2-like"/>
</dbReference>
<dbReference type="Proteomes" id="UP000728647">
    <property type="component" value="Unassembled WGS sequence"/>
</dbReference>
<feature type="transmembrane region" description="Helical" evidence="8">
    <location>
        <begin position="839"/>
        <end position="860"/>
    </location>
</feature>
<dbReference type="OrthoDB" id="55818at2157"/>
<evidence type="ECO:0000256" key="2">
    <source>
        <dbReference type="ARBA" id="ARBA00022475"/>
    </source>
</evidence>
<keyword evidence="5 8" id="KW-0812">Transmembrane</keyword>
<feature type="transmembrane region" description="Helical" evidence="8">
    <location>
        <begin position="699"/>
        <end position="720"/>
    </location>
</feature>
<sequence length="1005" mass="111687">MDLFPSLGTATGELAVGVGLPIVLTSVTLAAIRLQSAKGRGRCNFPVVGALLFLALFTVVGWRYDVPGYDVIISALLWSGIWLYVLGTVLWLGLKILALVRYTEPSVDYGHDEIQVRIMTIDAEAVVQETVNSLPETITDRHVIAESPIEIDGATVHVVPDEFSCEATRKGRALEWGRRTLTCDREHILYLDEDTIVTDFDGLPDADIVQFGERPYRTGGIVPYLSEMFRIGFQLEQRTFGLLPVPLYAWGGGIAIRTSLEQRVTWNYDTLIEDTVFTWRAVTEYDASFVSLRTWFYNQAPATVGAMISQRRRWIGGSEQELWRLPRHYQPLFKFRNFVWGMTPIVSIIPLLTLFSPGLVHYEERYLQMSFLLLMTPLLWSILGYDYFREIPLIGVLSIPFTPLITVAHSAGAFVGLLSQPGQFATTTKIGETVDSLKAPARNDGGLSRIGWVRYQIRRIVGSVTTQIEHRMNSIVSAGTNLLVAGYADSEGLPFEHRHLKLRPAAILTIITTVGATVRFYSLGEASYWFDEVYSVTVRGDMPIAELLTASEPHPPLHYLLLKYWMMLFGQGEFATRSLSALFGIGAIVLIYFLCKELFTRSAGYIGAALLALSTFNVHASQTVRMYGPLTFFTIVSLYSMIRVLNKGGYKNCTLYAVSTIGLLFIHLFGGFVVLAQNIYVGGVLLADSNHRWVRLKRWLATVGFVSASYSLFLFSVLLPELRAKTEGSSKAGWITVPTLTDFIEGLMAIGGAPFQYPFADFSSFSINVSRLFLGLAVIAIILSTVRFNSNLSELDEKKISVRLTKVGGRGKLLGIAVFTCCFVLPFVLSFIITPMFIIRYLAPATVGAIVLIAGAVATIRRDSVRVAVMVGLVVSSAGLVGVYHQTSTSEDWRATSDYINSDDSTDPLIILQPAWVSKPLTFYGVPPDSDVVGVYQGEYDFGPAEAGDLRQTIRTHDTVYIVQRKPSTIEPVVKKTKPSHRKVDEQDFGVITVYKFSRESKRHN</sequence>
<feature type="transmembrane region" description="Helical" evidence="8">
    <location>
        <begin position="76"/>
        <end position="94"/>
    </location>
</feature>
<evidence type="ECO:0000313" key="11">
    <source>
        <dbReference type="EMBL" id="NUB93736.1"/>
    </source>
</evidence>
<protein>
    <submittedName>
        <fullName evidence="11">Glycosyltransferase family 39 protein</fullName>
    </submittedName>
</protein>
<proteinExistence type="predicted"/>
<dbReference type="InterPro" id="IPR029044">
    <property type="entry name" value="Nucleotide-diphossugar_trans"/>
</dbReference>
<feature type="transmembrane region" description="Helical" evidence="8">
    <location>
        <begin position="626"/>
        <end position="642"/>
    </location>
</feature>
<feature type="transmembrane region" description="Helical" evidence="8">
    <location>
        <begin position="574"/>
        <end position="595"/>
    </location>
</feature>
<feature type="transmembrane region" description="Helical" evidence="8">
    <location>
        <begin position="654"/>
        <end position="679"/>
    </location>
</feature>
<gene>
    <name evidence="11" type="ORF">HT576_22420</name>
</gene>
<feature type="transmembrane region" description="Helical" evidence="8">
    <location>
        <begin position="602"/>
        <end position="620"/>
    </location>
</feature>
<keyword evidence="2" id="KW-1003">Cell membrane</keyword>
<name>A0A8J8GPS1_9EURY</name>
<dbReference type="EMBL" id="JABURA010000003">
    <property type="protein sequence ID" value="NUB93736.1"/>
    <property type="molecule type" value="Genomic_DNA"/>
</dbReference>
<comment type="caution">
    <text evidence="11">The sequence shown here is derived from an EMBL/GenBank/DDBJ whole genome shotgun (WGS) entry which is preliminary data.</text>
</comment>
<dbReference type="GO" id="GO:0008610">
    <property type="term" value="P:lipid biosynthetic process"/>
    <property type="evidence" value="ECO:0007669"/>
    <property type="project" value="UniProtKB-ARBA"/>
</dbReference>